<name>A0A8S8ZSE1_SORMA</name>
<dbReference type="VEuPathDB" id="FungiDB:SMAC_04015"/>
<keyword evidence="2" id="KW-0812">Transmembrane</keyword>
<evidence type="ECO:0000256" key="1">
    <source>
        <dbReference type="SAM" id="MobiDB-lite"/>
    </source>
</evidence>
<gene>
    <name evidence="3" type="ORF">SMACR_04015</name>
</gene>
<proteinExistence type="predicted"/>
<reference evidence="3 4" key="1">
    <citation type="submission" date="2017-07" db="EMBL/GenBank/DDBJ databases">
        <title>Genome sequence of the Sordaria macrospora wild type strain R19027.</title>
        <authorList>
            <person name="Nowrousian M."/>
            <person name="Teichert I."/>
            <person name="Kueck U."/>
        </authorList>
    </citation>
    <scope>NUCLEOTIDE SEQUENCE [LARGE SCALE GENOMIC DNA]</scope>
    <source>
        <strain evidence="3 4">R19027</strain>
        <tissue evidence="3">Mycelium</tissue>
    </source>
</reference>
<comment type="caution">
    <text evidence="3">The sequence shown here is derived from an EMBL/GenBank/DDBJ whole genome shotgun (WGS) entry which is preliminary data.</text>
</comment>
<accession>A0A8S8ZSE1</accession>
<evidence type="ECO:0000256" key="2">
    <source>
        <dbReference type="SAM" id="Phobius"/>
    </source>
</evidence>
<evidence type="ECO:0000313" key="4">
    <source>
        <dbReference type="Proteomes" id="UP000433876"/>
    </source>
</evidence>
<sequence>MSTSKQHDNASEKQKYQTLEEWVNESPDHVTKRIRNLHRIPEVPDNKVLSDEVIFLNGKAADYFFYRLGTRSVTAKDIGIDEHGRIILKTEYTRFIRMIVDRVFTLPGIHSCLRSVSDLASYAQSGVENGVDGMDFDILEEKCCAAYELLSPRVSEIGEAMTCLDPGSWFDPPLDSDIRKSTEVLRDTVELFHLSASEFEELEKLMQDPQPSPTVCDRLQYGFYSLEELGEVIEHLQNDISFYRKCRSACLQPITEHLESNQELEPTHDQPTFHSNDNSTDSSISIPESQKSQLSPNQQRQIVTNSKPFPTLTLLSILTVSIVLNIFLLY</sequence>
<feature type="transmembrane region" description="Helical" evidence="2">
    <location>
        <begin position="309"/>
        <end position="329"/>
    </location>
</feature>
<evidence type="ECO:0000313" key="3">
    <source>
        <dbReference type="EMBL" id="KAA8631285.1"/>
    </source>
</evidence>
<keyword evidence="2" id="KW-0472">Membrane</keyword>
<dbReference type="EMBL" id="NMPR01000081">
    <property type="protein sequence ID" value="KAA8631285.1"/>
    <property type="molecule type" value="Genomic_DNA"/>
</dbReference>
<feature type="region of interest" description="Disordered" evidence="1">
    <location>
        <begin position="262"/>
        <end position="300"/>
    </location>
</feature>
<keyword evidence="2" id="KW-1133">Transmembrane helix</keyword>
<feature type="compositionally biased region" description="Low complexity" evidence="1">
    <location>
        <begin position="275"/>
        <end position="286"/>
    </location>
</feature>
<protein>
    <submittedName>
        <fullName evidence="3">Uncharacterized protein</fullName>
    </submittedName>
</protein>
<dbReference type="AlphaFoldDB" id="A0A8S8ZSE1"/>
<feature type="compositionally biased region" description="Polar residues" evidence="1">
    <location>
        <begin position="287"/>
        <end position="300"/>
    </location>
</feature>
<dbReference type="Proteomes" id="UP000433876">
    <property type="component" value="Unassembled WGS sequence"/>
</dbReference>
<organism evidence="3 4">
    <name type="scientific">Sordaria macrospora</name>
    <dbReference type="NCBI Taxonomy" id="5147"/>
    <lineage>
        <taxon>Eukaryota</taxon>
        <taxon>Fungi</taxon>
        <taxon>Dikarya</taxon>
        <taxon>Ascomycota</taxon>
        <taxon>Pezizomycotina</taxon>
        <taxon>Sordariomycetes</taxon>
        <taxon>Sordariomycetidae</taxon>
        <taxon>Sordariales</taxon>
        <taxon>Sordariaceae</taxon>
        <taxon>Sordaria</taxon>
    </lineage>
</organism>